<comment type="caution">
    <text evidence="4">The sequence shown here is derived from an EMBL/GenBank/DDBJ whole genome shotgun (WGS) entry which is preliminary data.</text>
</comment>
<name>A0A813L346_POLGL</name>
<dbReference type="InterPro" id="IPR001509">
    <property type="entry name" value="Epimerase_deHydtase"/>
</dbReference>
<dbReference type="Pfam" id="PF01370">
    <property type="entry name" value="Epimerase"/>
    <property type="match status" value="1"/>
</dbReference>
<evidence type="ECO:0000313" key="5">
    <source>
        <dbReference type="Proteomes" id="UP000626109"/>
    </source>
</evidence>
<feature type="signal peptide" evidence="2">
    <location>
        <begin position="1"/>
        <end position="32"/>
    </location>
</feature>
<accession>A0A813L346</accession>
<dbReference type="EMBL" id="CAJNNW010034072">
    <property type="protein sequence ID" value="CAE8721502.1"/>
    <property type="molecule type" value="Genomic_DNA"/>
</dbReference>
<reference evidence="4" key="1">
    <citation type="submission" date="2021-02" db="EMBL/GenBank/DDBJ databases">
        <authorList>
            <person name="Dougan E. K."/>
            <person name="Rhodes N."/>
            <person name="Thang M."/>
            <person name="Chan C."/>
        </authorList>
    </citation>
    <scope>NUCLEOTIDE SEQUENCE</scope>
</reference>
<protein>
    <recommendedName>
        <fullName evidence="3">NAD-dependent epimerase/dehydratase domain-containing protein</fullName>
    </recommendedName>
</protein>
<proteinExistence type="predicted"/>
<dbReference type="GO" id="GO:0016616">
    <property type="term" value="F:oxidoreductase activity, acting on the CH-OH group of donors, NAD or NADP as acceptor"/>
    <property type="evidence" value="ECO:0007669"/>
    <property type="project" value="TreeGrafter"/>
</dbReference>
<dbReference type="PANTHER" id="PTHR10366:SF831">
    <property type="entry name" value="NAD-DEPENDENT EPIMERASE_DEHYDRATASE DOMAIN-CONTAINING PROTEIN"/>
    <property type="match status" value="1"/>
</dbReference>
<organism evidence="4 5">
    <name type="scientific">Polarella glacialis</name>
    <name type="common">Dinoflagellate</name>
    <dbReference type="NCBI Taxonomy" id="89957"/>
    <lineage>
        <taxon>Eukaryota</taxon>
        <taxon>Sar</taxon>
        <taxon>Alveolata</taxon>
        <taxon>Dinophyceae</taxon>
        <taxon>Suessiales</taxon>
        <taxon>Suessiaceae</taxon>
        <taxon>Polarella</taxon>
    </lineage>
</organism>
<evidence type="ECO:0000313" key="4">
    <source>
        <dbReference type="EMBL" id="CAE8721502.1"/>
    </source>
</evidence>
<dbReference type="AlphaFoldDB" id="A0A813L346"/>
<keyword evidence="1" id="KW-0560">Oxidoreductase</keyword>
<dbReference type="SUPFAM" id="SSF51735">
    <property type="entry name" value="NAD(P)-binding Rossmann-fold domains"/>
    <property type="match status" value="1"/>
</dbReference>
<feature type="domain" description="NAD-dependent epimerase/dehydratase" evidence="3">
    <location>
        <begin position="45"/>
        <end position="249"/>
    </location>
</feature>
<dbReference type="Proteomes" id="UP000626109">
    <property type="component" value="Unassembled WGS sequence"/>
</dbReference>
<dbReference type="InterPro" id="IPR050425">
    <property type="entry name" value="NAD(P)_dehydrat-like"/>
</dbReference>
<feature type="chain" id="PRO_5032468831" description="NAD-dependent epimerase/dehydratase domain-containing protein" evidence="2">
    <location>
        <begin position="33"/>
        <end position="392"/>
    </location>
</feature>
<dbReference type="Gene3D" id="3.40.50.720">
    <property type="entry name" value="NAD(P)-binding Rossmann-like Domain"/>
    <property type="match status" value="1"/>
</dbReference>
<sequence>MAIPPVTQSRSRAIWVLVAALVFLLAHFPANSFLAGPASSNRRAVVTGAAGYLGRELCCQLLEQGWSVTGCVRDLGSARSQELLSLAVAQQLPQGGVGALQLVACDVADEAAVHAVLRDARPQVVFHAAAVFRPCDSPVQDMVLPNIQGAEAVVRACAAAAEQPLVVLTSSMAAVREPGQSPRPGRKAYDHLDFSSASGPGSSWHEAYQYSKLESERRAWALANELGTKLVVICPSAIIGPERRFPGATPLSFPWMQASIRGVPPQGGMLEVDVRDAALAHIAAATAGAAAVGQRFIVSSEAAVPLPSLAQAWEALSSGALQDEELERVSKELLATGDLQEVECAERLQVSLGVKCRHVWRTVLDMAKDHRASQGSSWLDDAAQTFTSLFGR</sequence>
<gene>
    <name evidence="4" type="ORF">PGLA2088_LOCUS41964</name>
</gene>
<dbReference type="PANTHER" id="PTHR10366">
    <property type="entry name" value="NAD DEPENDENT EPIMERASE/DEHYDRATASE"/>
    <property type="match status" value="1"/>
</dbReference>
<evidence type="ECO:0000259" key="3">
    <source>
        <dbReference type="Pfam" id="PF01370"/>
    </source>
</evidence>
<evidence type="ECO:0000256" key="1">
    <source>
        <dbReference type="ARBA" id="ARBA00023002"/>
    </source>
</evidence>
<keyword evidence="2" id="KW-0732">Signal</keyword>
<evidence type="ECO:0000256" key="2">
    <source>
        <dbReference type="SAM" id="SignalP"/>
    </source>
</evidence>
<dbReference type="InterPro" id="IPR036291">
    <property type="entry name" value="NAD(P)-bd_dom_sf"/>
</dbReference>